<dbReference type="EMBL" id="CP000157">
    <property type="protein sequence ID" value="ABC62439.1"/>
    <property type="molecule type" value="Genomic_DNA"/>
</dbReference>
<evidence type="ECO:0000256" key="1">
    <source>
        <dbReference type="SAM" id="MobiDB-lite"/>
    </source>
</evidence>
<dbReference type="eggNOG" id="ENOG5032C5G">
    <property type="taxonomic scope" value="Bacteria"/>
</dbReference>
<evidence type="ECO:0000313" key="3">
    <source>
        <dbReference type="EMBL" id="ABC62439.1"/>
    </source>
</evidence>
<reference evidence="4" key="1">
    <citation type="journal article" date="2009" name="J. Bacteriol.">
        <title>Complete genome sequence of Erythrobacter litoralis HTCC2594.</title>
        <authorList>
            <person name="Oh H.M."/>
            <person name="Giovannoni S.J."/>
            <person name="Ferriera S."/>
            <person name="Johnson J."/>
            <person name="Cho J.C."/>
        </authorList>
    </citation>
    <scope>NUCLEOTIDE SEQUENCE [LARGE SCALE GENOMIC DNA]</scope>
    <source>
        <strain evidence="4">HTCC2594</strain>
    </source>
</reference>
<organism evidence="3 4">
    <name type="scientific">Erythrobacter litoralis (strain HTCC2594)</name>
    <dbReference type="NCBI Taxonomy" id="314225"/>
    <lineage>
        <taxon>Bacteria</taxon>
        <taxon>Pseudomonadati</taxon>
        <taxon>Pseudomonadota</taxon>
        <taxon>Alphaproteobacteria</taxon>
        <taxon>Sphingomonadales</taxon>
        <taxon>Erythrobacteraceae</taxon>
        <taxon>Erythrobacter/Porphyrobacter group</taxon>
        <taxon>Erythrobacter</taxon>
    </lineage>
</organism>
<keyword evidence="4" id="KW-1185">Reference proteome</keyword>
<protein>
    <submittedName>
        <fullName evidence="3">Uncharacterized protein</fullName>
    </submittedName>
</protein>
<dbReference type="RefSeq" id="WP_011413315.1">
    <property type="nucleotide sequence ID" value="NC_007722.1"/>
</dbReference>
<feature type="compositionally biased region" description="Low complexity" evidence="1">
    <location>
        <begin position="57"/>
        <end position="72"/>
    </location>
</feature>
<evidence type="ECO:0000256" key="2">
    <source>
        <dbReference type="SAM" id="Phobius"/>
    </source>
</evidence>
<name>Q2ND02_ERYLH</name>
<dbReference type="AlphaFoldDB" id="Q2ND02"/>
<proteinExistence type="predicted"/>
<evidence type="ECO:0000313" key="4">
    <source>
        <dbReference type="Proteomes" id="UP000008808"/>
    </source>
</evidence>
<dbReference type="Proteomes" id="UP000008808">
    <property type="component" value="Chromosome"/>
</dbReference>
<dbReference type="STRING" id="314225.ELI_01735"/>
<keyword evidence="2" id="KW-0812">Transmembrane</keyword>
<dbReference type="HOGENOM" id="CLU_2093091_0_0_5"/>
<feature type="region of interest" description="Disordered" evidence="1">
    <location>
        <begin position="57"/>
        <end position="116"/>
    </location>
</feature>
<sequence length="116" mass="11879">MNLLPTRLRPAEGAAIVAPKNRAKAETVHRLQVGLLGLAAMILLVGVADMIMDRAQQTEAAVPPAAAPTVEPSPTPTQNKALENAGVVPDLPADAEATPLPEGPVVPEQGDALPGE</sequence>
<dbReference type="OrthoDB" id="7509339at2"/>
<keyword evidence="2" id="KW-1133">Transmembrane helix</keyword>
<feature type="transmembrane region" description="Helical" evidence="2">
    <location>
        <begin position="31"/>
        <end position="51"/>
    </location>
</feature>
<gene>
    <name evidence="3" type="ordered locus">ELI_01735</name>
</gene>
<accession>Q2ND02</accession>
<keyword evidence="2" id="KW-0472">Membrane</keyword>
<dbReference type="KEGG" id="eli:ELI_01735"/>